<evidence type="ECO:0008006" key="4">
    <source>
        <dbReference type="Google" id="ProtNLM"/>
    </source>
</evidence>
<sequence>MHQFLAFGSWLSAHLLLHILSSFLRRGKLTAPISSCDGTVTQKGTIVQRRILFHSFLVIKKGLHGLGVGGVWVQRIGLVGNWAKKQSFDLLCGGQAGLGTPAPPLTEPPC</sequence>
<dbReference type="Proteomes" id="UP001482620">
    <property type="component" value="Unassembled WGS sequence"/>
</dbReference>
<dbReference type="EMBL" id="JAHRIQ010108818">
    <property type="protein sequence ID" value="MEQ2257058.1"/>
    <property type="molecule type" value="Genomic_DNA"/>
</dbReference>
<keyword evidence="1" id="KW-0732">Signal</keyword>
<evidence type="ECO:0000313" key="3">
    <source>
        <dbReference type="Proteomes" id="UP001482620"/>
    </source>
</evidence>
<accession>A0ABV0VII2</accession>
<keyword evidence="3" id="KW-1185">Reference proteome</keyword>
<comment type="caution">
    <text evidence="2">The sequence shown here is derived from an EMBL/GenBank/DDBJ whole genome shotgun (WGS) entry which is preliminary data.</text>
</comment>
<gene>
    <name evidence="2" type="ORF">ILYODFUR_030524</name>
</gene>
<proteinExistence type="predicted"/>
<feature type="chain" id="PRO_5046042580" description="Secreted protein" evidence="1">
    <location>
        <begin position="30"/>
        <end position="110"/>
    </location>
</feature>
<protein>
    <recommendedName>
        <fullName evidence="4">Secreted protein</fullName>
    </recommendedName>
</protein>
<name>A0ABV0VII2_9TELE</name>
<evidence type="ECO:0000313" key="2">
    <source>
        <dbReference type="EMBL" id="MEQ2257058.1"/>
    </source>
</evidence>
<reference evidence="2 3" key="1">
    <citation type="submission" date="2021-06" db="EMBL/GenBank/DDBJ databases">
        <authorList>
            <person name="Palmer J.M."/>
        </authorList>
    </citation>
    <scope>NUCLEOTIDE SEQUENCE [LARGE SCALE GENOMIC DNA]</scope>
    <source>
        <strain evidence="3">if_2019</strain>
        <tissue evidence="2">Muscle</tissue>
    </source>
</reference>
<organism evidence="2 3">
    <name type="scientific">Ilyodon furcidens</name>
    <name type="common">goldbreast splitfin</name>
    <dbReference type="NCBI Taxonomy" id="33524"/>
    <lineage>
        <taxon>Eukaryota</taxon>
        <taxon>Metazoa</taxon>
        <taxon>Chordata</taxon>
        <taxon>Craniata</taxon>
        <taxon>Vertebrata</taxon>
        <taxon>Euteleostomi</taxon>
        <taxon>Actinopterygii</taxon>
        <taxon>Neopterygii</taxon>
        <taxon>Teleostei</taxon>
        <taxon>Neoteleostei</taxon>
        <taxon>Acanthomorphata</taxon>
        <taxon>Ovalentaria</taxon>
        <taxon>Atherinomorphae</taxon>
        <taxon>Cyprinodontiformes</taxon>
        <taxon>Goodeidae</taxon>
        <taxon>Ilyodon</taxon>
    </lineage>
</organism>
<feature type="signal peptide" evidence="1">
    <location>
        <begin position="1"/>
        <end position="29"/>
    </location>
</feature>
<evidence type="ECO:0000256" key="1">
    <source>
        <dbReference type="SAM" id="SignalP"/>
    </source>
</evidence>